<proteinExistence type="predicted"/>
<dbReference type="AlphaFoldDB" id="A0A8T1NHA3"/>
<accession>A0A8T1NHA3</accession>
<evidence type="ECO:0000313" key="2">
    <source>
        <dbReference type="Proteomes" id="UP000811609"/>
    </source>
</evidence>
<dbReference type="EMBL" id="CM031822">
    <property type="protein sequence ID" value="KAG6629775.1"/>
    <property type="molecule type" value="Genomic_DNA"/>
</dbReference>
<gene>
    <name evidence="1" type="ORF">CIPAW_14G108400</name>
</gene>
<dbReference type="Proteomes" id="UP000811609">
    <property type="component" value="Chromosome 14"/>
</dbReference>
<dbReference type="EMBL" id="CM031822">
    <property type="protein sequence ID" value="KAG6629771.1"/>
    <property type="molecule type" value="Genomic_DNA"/>
</dbReference>
<sequence>MYLRETECTFNVLDFLGDIVSKVPDLGGSDAAGEDLILLPKEAGKLVTMMKMTVMMSPREVRWRASIWMFDGVESIFPLNFTSGCGTYVSEL</sequence>
<comment type="caution">
    <text evidence="1">The sequence shown here is derived from an EMBL/GenBank/DDBJ whole genome shotgun (WGS) entry which is preliminary data.</text>
</comment>
<protein>
    <submittedName>
        <fullName evidence="1">Uncharacterized protein</fullName>
    </submittedName>
</protein>
<keyword evidence="2" id="KW-1185">Reference proteome</keyword>
<reference evidence="1" key="1">
    <citation type="submission" date="2020-12" db="EMBL/GenBank/DDBJ databases">
        <title>WGS assembly of Carya illinoinensis cv. Pawnee.</title>
        <authorList>
            <person name="Platts A."/>
            <person name="Shu S."/>
            <person name="Wright S."/>
            <person name="Barry K."/>
            <person name="Edger P."/>
            <person name="Pires J.C."/>
            <person name="Schmutz J."/>
        </authorList>
    </citation>
    <scope>NUCLEOTIDE SEQUENCE</scope>
    <source>
        <tissue evidence="1">Leaf</tissue>
    </source>
</reference>
<name>A0A8T1NHA3_CARIL</name>
<evidence type="ECO:0000313" key="1">
    <source>
        <dbReference type="EMBL" id="KAG6629775.1"/>
    </source>
</evidence>
<organism evidence="1 2">
    <name type="scientific">Carya illinoinensis</name>
    <name type="common">Pecan</name>
    <dbReference type="NCBI Taxonomy" id="32201"/>
    <lineage>
        <taxon>Eukaryota</taxon>
        <taxon>Viridiplantae</taxon>
        <taxon>Streptophyta</taxon>
        <taxon>Embryophyta</taxon>
        <taxon>Tracheophyta</taxon>
        <taxon>Spermatophyta</taxon>
        <taxon>Magnoliopsida</taxon>
        <taxon>eudicotyledons</taxon>
        <taxon>Gunneridae</taxon>
        <taxon>Pentapetalae</taxon>
        <taxon>rosids</taxon>
        <taxon>fabids</taxon>
        <taxon>Fagales</taxon>
        <taxon>Juglandaceae</taxon>
        <taxon>Carya</taxon>
    </lineage>
</organism>